<keyword evidence="2" id="KW-0695">RNA-directed DNA polymerase</keyword>
<dbReference type="InterPro" id="IPR043502">
    <property type="entry name" value="DNA/RNA_pol_sf"/>
</dbReference>
<evidence type="ECO:0000259" key="1">
    <source>
        <dbReference type="PROSITE" id="PS50878"/>
    </source>
</evidence>
<dbReference type="CDD" id="cd01650">
    <property type="entry name" value="RT_nLTR_like"/>
    <property type="match status" value="1"/>
</dbReference>
<feature type="domain" description="Reverse transcriptase" evidence="1">
    <location>
        <begin position="227"/>
        <end position="473"/>
    </location>
</feature>
<dbReference type="AlphaFoldDB" id="A0A2B4S3S5"/>
<dbReference type="Proteomes" id="UP000225706">
    <property type="component" value="Unassembled WGS sequence"/>
</dbReference>
<dbReference type="Pfam" id="PF00078">
    <property type="entry name" value="RVT_1"/>
    <property type="match status" value="1"/>
</dbReference>
<dbReference type="SUPFAM" id="SSF56672">
    <property type="entry name" value="DNA/RNA polymerases"/>
    <property type="match status" value="1"/>
</dbReference>
<accession>A0A2B4S3S5</accession>
<comment type="caution">
    <text evidence="2">The sequence shown here is derived from an EMBL/GenBank/DDBJ whole genome shotgun (WGS) entry which is preliminary data.</text>
</comment>
<name>A0A2B4S3S5_STYPI</name>
<proteinExistence type="predicted"/>
<organism evidence="2 3">
    <name type="scientific">Stylophora pistillata</name>
    <name type="common">Smooth cauliflower coral</name>
    <dbReference type="NCBI Taxonomy" id="50429"/>
    <lineage>
        <taxon>Eukaryota</taxon>
        <taxon>Metazoa</taxon>
        <taxon>Cnidaria</taxon>
        <taxon>Anthozoa</taxon>
        <taxon>Hexacorallia</taxon>
        <taxon>Scleractinia</taxon>
        <taxon>Astrocoeniina</taxon>
        <taxon>Pocilloporidae</taxon>
        <taxon>Stylophora</taxon>
    </lineage>
</organism>
<reference evidence="3" key="1">
    <citation type="journal article" date="2017" name="bioRxiv">
        <title>Comparative analysis of the genomes of Stylophora pistillata and Acropora digitifera provides evidence for extensive differences between species of corals.</title>
        <authorList>
            <person name="Voolstra C.R."/>
            <person name="Li Y."/>
            <person name="Liew Y.J."/>
            <person name="Baumgarten S."/>
            <person name="Zoccola D."/>
            <person name="Flot J.-F."/>
            <person name="Tambutte S."/>
            <person name="Allemand D."/>
            <person name="Aranda M."/>
        </authorList>
    </citation>
    <scope>NUCLEOTIDE SEQUENCE [LARGE SCALE GENOMIC DNA]</scope>
</reference>
<keyword evidence="2" id="KW-0548">Nucleotidyltransferase</keyword>
<dbReference type="GO" id="GO:0003964">
    <property type="term" value="F:RNA-directed DNA polymerase activity"/>
    <property type="evidence" value="ECO:0007669"/>
    <property type="project" value="UniProtKB-KW"/>
</dbReference>
<dbReference type="OrthoDB" id="5974661at2759"/>
<dbReference type="InterPro" id="IPR000477">
    <property type="entry name" value="RT_dom"/>
</dbReference>
<dbReference type="PROSITE" id="PS50878">
    <property type="entry name" value="RT_POL"/>
    <property type="match status" value="1"/>
</dbReference>
<dbReference type="PANTHER" id="PTHR19446">
    <property type="entry name" value="REVERSE TRANSCRIPTASES"/>
    <property type="match status" value="1"/>
</dbReference>
<gene>
    <name evidence="2" type="ORF">AWC38_SpisGene12268</name>
</gene>
<protein>
    <submittedName>
        <fullName evidence="2">Putative RNA-directed DNA polymerase from transposon X-element</fullName>
    </submittedName>
</protein>
<sequence length="515" mass="58318">MSAPINNGCRAHHNVFSDLMGDNFFHQFISGPTRISRNELDLLLSNWPEVIANVSTFHPRDGRLPSDHYVTTFKFELRFKRSKGSTRQVFDFKKGNLDALGESLLRTPFQIAVSEDIDEYWSNWKDLFLSAVYDHVPTKTVRDINTPPWIDGEVRHLIRKKYATLRKYRQDKTEERKQKLRALSKNLKECLSGLDTSKACGPDGILARLLKECSEQIAPSLCMLFNFSLSRGKLPYEWETADITPLHKKYSKEPAENYRPISLLTITSKVLERCVSTRFYDHVKLINHLQHGFMKNRLCVTQLLSVLHAIGEALDKNIQLDLIYLDFAKAFDSVDHLILLAKLKAYGVSGPRFAWFTDYLAGRAQRVIVEGASKWAPVTSGVPQGSLLGPLLFTIFIDDLPDEVVGGVRAALYADDTKLYKSVSSICDCQSLKTTLGNLNNWSKRNRIKFNTSNCKSFTVTNKKSPLVHEYTLDSALNLSASPPKKIWVFTSQDRCLGSPTSTLVLRKPTSSLGF</sequence>
<evidence type="ECO:0000313" key="3">
    <source>
        <dbReference type="Proteomes" id="UP000225706"/>
    </source>
</evidence>
<keyword evidence="2" id="KW-0808">Transferase</keyword>
<evidence type="ECO:0000313" key="2">
    <source>
        <dbReference type="EMBL" id="PFX23172.1"/>
    </source>
</evidence>
<keyword evidence="3" id="KW-1185">Reference proteome</keyword>
<dbReference type="EMBL" id="LSMT01000215">
    <property type="protein sequence ID" value="PFX23172.1"/>
    <property type="molecule type" value="Genomic_DNA"/>
</dbReference>